<accession>C5KMX3</accession>
<keyword evidence="2" id="KW-1185">Reference proteome</keyword>
<organism evidence="2">
    <name type="scientific">Perkinsus marinus (strain ATCC 50983 / TXsc)</name>
    <dbReference type="NCBI Taxonomy" id="423536"/>
    <lineage>
        <taxon>Eukaryota</taxon>
        <taxon>Sar</taxon>
        <taxon>Alveolata</taxon>
        <taxon>Perkinsozoa</taxon>
        <taxon>Perkinsea</taxon>
        <taxon>Perkinsida</taxon>
        <taxon>Perkinsidae</taxon>
        <taxon>Perkinsus</taxon>
    </lineage>
</organism>
<dbReference type="GeneID" id="9044281"/>
<reference evidence="1 2" key="1">
    <citation type="submission" date="2008-07" db="EMBL/GenBank/DDBJ databases">
        <authorList>
            <person name="El-Sayed N."/>
            <person name="Caler E."/>
            <person name="Inman J."/>
            <person name="Amedeo P."/>
            <person name="Hass B."/>
            <person name="Wortman J."/>
        </authorList>
    </citation>
    <scope>NUCLEOTIDE SEQUENCE [LARGE SCALE GENOMIC DNA]</scope>
    <source>
        <strain evidence="2">ATCC 50983 / TXsc</strain>
    </source>
</reference>
<dbReference type="AlphaFoldDB" id="C5KMX3"/>
<dbReference type="RefSeq" id="XP_002782486.1">
    <property type="nucleotide sequence ID" value="XM_002782440.1"/>
</dbReference>
<gene>
    <name evidence="1" type="ORF">Pmar_PMAR029353</name>
</gene>
<proteinExistence type="predicted"/>
<evidence type="ECO:0000313" key="2">
    <source>
        <dbReference type="Proteomes" id="UP000007800"/>
    </source>
</evidence>
<dbReference type="InParanoid" id="C5KMX3"/>
<evidence type="ECO:0000313" key="1">
    <source>
        <dbReference type="EMBL" id="EER14281.1"/>
    </source>
</evidence>
<dbReference type="Proteomes" id="UP000007800">
    <property type="component" value="Unassembled WGS sequence"/>
</dbReference>
<protein>
    <submittedName>
        <fullName evidence="1">Uncharacterized protein</fullName>
    </submittedName>
</protein>
<dbReference type="EMBL" id="GG674496">
    <property type="protein sequence ID" value="EER14281.1"/>
    <property type="molecule type" value="Genomic_DNA"/>
</dbReference>
<name>C5KMX3_PERM5</name>
<sequence>MEFIKMHHLRLSRGELLSVTSSNLARVAVGVVSALVLGGGDQRYEMVILKVWGSLLAHLPPPCGGAPQCCSSRMDRLKRCLRGLHEIHVHVAVNPHHNASQPMLERCASQSYQLSSSRDIHENLNREAQSLLDVCNSFLGAPGFGMKFGEGKIFFL</sequence>